<name>A0A0R1NWZ1_9LACO</name>
<keyword evidence="2" id="KW-0131">Cell cycle</keyword>
<evidence type="ECO:0000256" key="1">
    <source>
        <dbReference type="SAM" id="Phobius"/>
    </source>
</evidence>
<keyword evidence="1" id="KW-0472">Membrane</keyword>
<gene>
    <name evidence="2" type="ORF">FC37_GL000138</name>
</gene>
<keyword evidence="1" id="KW-0812">Transmembrane</keyword>
<dbReference type="Proteomes" id="UP000051311">
    <property type="component" value="Unassembled WGS sequence"/>
</dbReference>
<feature type="transmembrane region" description="Helical" evidence="1">
    <location>
        <begin position="79"/>
        <end position="99"/>
    </location>
</feature>
<dbReference type="STRING" id="1423748.FC37_GL000138"/>
<dbReference type="RefSeq" id="WP_056945452.1">
    <property type="nucleotide sequence ID" value="NZ_AZEL01000007.1"/>
</dbReference>
<dbReference type="AlphaFoldDB" id="A0A0R1NWZ1"/>
<comment type="caution">
    <text evidence="2">The sequence shown here is derived from an EMBL/GenBank/DDBJ whole genome shotgun (WGS) entry which is preliminary data.</text>
</comment>
<keyword evidence="2" id="KW-0132">Cell division</keyword>
<feature type="transmembrane region" description="Helical" evidence="1">
    <location>
        <begin position="148"/>
        <end position="167"/>
    </location>
</feature>
<evidence type="ECO:0000313" key="3">
    <source>
        <dbReference type="Proteomes" id="UP000051311"/>
    </source>
</evidence>
<dbReference type="eggNOG" id="COG4485">
    <property type="taxonomic scope" value="Bacteria"/>
</dbReference>
<sequence length="249" mass="28963">MIIDFFKAVGTTPVLTANIWGALLVLFWNNKISMPNRYNLYYHVIKYKKFTNIHGFLLFSLILLLVFQLIYVLTHLRESVVNTLTTVVGLFILLISSYLMPWAKIQAVFPKLTSSLQFPYRLTVGAWPLLLLGIGISMINLMKKNIKLVNMLVIMGLVLAFAQNFAANYTTNRTRALEFLDPHHVVIIQTYSKITKHRKKLQHILRYTNNDQLFEAINHTEPDYMPYTKHASNATYQKKILNQAKHYHY</sequence>
<feature type="transmembrane region" description="Helical" evidence="1">
    <location>
        <begin position="6"/>
        <end position="29"/>
    </location>
</feature>
<dbReference type="GO" id="GO:0051301">
    <property type="term" value="P:cell division"/>
    <property type="evidence" value="ECO:0007669"/>
    <property type="project" value="UniProtKB-KW"/>
</dbReference>
<dbReference type="OrthoDB" id="2328595at2"/>
<feature type="transmembrane region" description="Helical" evidence="1">
    <location>
        <begin position="50"/>
        <end position="73"/>
    </location>
</feature>
<evidence type="ECO:0000313" key="2">
    <source>
        <dbReference type="EMBL" id="KRL24704.1"/>
    </source>
</evidence>
<organism evidence="2 3">
    <name type="scientific">Lactobacillus gallinarum DSM 10532 = JCM 2011</name>
    <dbReference type="NCBI Taxonomy" id="1423748"/>
    <lineage>
        <taxon>Bacteria</taxon>
        <taxon>Bacillati</taxon>
        <taxon>Bacillota</taxon>
        <taxon>Bacilli</taxon>
        <taxon>Lactobacillales</taxon>
        <taxon>Lactobacillaceae</taxon>
        <taxon>Lactobacillus</taxon>
    </lineage>
</organism>
<feature type="transmembrane region" description="Helical" evidence="1">
    <location>
        <begin position="120"/>
        <end position="142"/>
    </location>
</feature>
<accession>A0A0R1NWZ1</accession>
<reference evidence="2 3" key="1">
    <citation type="journal article" date="2015" name="Genome Announc.">
        <title>Expanding the biotechnology potential of lactobacilli through comparative genomics of 213 strains and associated genera.</title>
        <authorList>
            <person name="Sun Z."/>
            <person name="Harris H.M."/>
            <person name="McCann A."/>
            <person name="Guo C."/>
            <person name="Argimon S."/>
            <person name="Zhang W."/>
            <person name="Yang X."/>
            <person name="Jeffery I.B."/>
            <person name="Cooney J.C."/>
            <person name="Kagawa T.F."/>
            <person name="Liu W."/>
            <person name="Song Y."/>
            <person name="Salvetti E."/>
            <person name="Wrobel A."/>
            <person name="Rasinkangas P."/>
            <person name="Parkhill J."/>
            <person name="Rea M.C."/>
            <person name="O'Sullivan O."/>
            <person name="Ritari J."/>
            <person name="Douillard F.P."/>
            <person name="Paul Ross R."/>
            <person name="Yang R."/>
            <person name="Briner A.E."/>
            <person name="Felis G.E."/>
            <person name="de Vos W.M."/>
            <person name="Barrangou R."/>
            <person name="Klaenhammer T.R."/>
            <person name="Caufield P.W."/>
            <person name="Cui Y."/>
            <person name="Zhang H."/>
            <person name="O'Toole P.W."/>
        </authorList>
    </citation>
    <scope>NUCLEOTIDE SEQUENCE [LARGE SCALE GENOMIC DNA]</scope>
    <source>
        <strain evidence="2 3">DSM 10532</strain>
    </source>
</reference>
<keyword evidence="1" id="KW-1133">Transmembrane helix</keyword>
<dbReference type="EMBL" id="AZEL01000007">
    <property type="protein sequence ID" value="KRL24704.1"/>
    <property type="molecule type" value="Genomic_DNA"/>
</dbReference>
<proteinExistence type="predicted"/>
<dbReference type="PATRIC" id="fig|1423748.3.peg.152"/>
<protein>
    <submittedName>
        <fullName evidence="2">Cell division protein</fullName>
    </submittedName>
</protein>